<sequence length="401" mass="43780">MLYNIVGVMTGLGILIALDTLCMAVHGANQPSKMGGFLLTGIMIMSILFCFIVVVLCNTTSILLLLRQPAEVAHHAGVFVLWMLPGLFFLYAYELLRMLSQAKNETVPMIISTVVCLLVNVGSGYYTLHSIGLVWAHWPGRWGTMAMVPTVFTGMYCTDREFIANVWSGFRVKEAISKKAITKFLSLGIPGALQLMSELIAFEIIALECGNLPDENQAILAIGAHDFGASVAGSIHIRDTLGAGDTHRAKVASYLALALGALLSCFVLLFILSYCLMLPTFFTSDEDLIRKTQDVLLVYDYYQLPDAVNAIDQGIFRAIGIQSLAAKLSAIAFYVVGIPLGYLLGLQLGLGVQGLWYGLVAGLTWEATVNTIIVLRLDWEQLSLDTERRLSIAHGNEYINA</sequence>
<dbReference type="EMBL" id="JALLAZ020000433">
    <property type="protein sequence ID" value="KAL3795283.1"/>
    <property type="molecule type" value="Genomic_DNA"/>
</dbReference>
<evidence type="ECO:0000256" key="2">
    <source>
        <dbReference type="SAM" id="Phobius"/>
    </source>
</evidence>
<feature type="transmembrane region" description="Helical" evidence="2">
    <location>
        <begin position="37"/>
        <end position="66"/>
    </location>
</feature>
<dbReference type="Proteomes" id="UP001530315">
    <property type="component" value="Unassembled WGS sequence"/>
</dbReference>
<keyword evidence="2" id="KW-0812">Transmembrane</keyword>
<keyword evidence="2" id="KW-1133">Transmembrane helix</keyword>
<evidence type="ECO:0000256" key="1">
    <source>
        <dbReference type="ARBA" id="ARBA00010199"/>
    </source>
</evidence>
<reference evidence="3 4" key="1">
    <citation type="submission" date="2024-10" db="EMBL/GenBank/DDBJ databases">
        <title>Updated reference genomes for cyclostephanoid diatoms.</title>
        <authorList>
            <person name="Roberts W.R."/>
            <person name="Alverson A.J."/>
        </authorList>
    </citation>
    <scope>NUCLEOTIDE SEQUENCE [LARGE SCALE GENOMIC DNA]</scope>
    <source>
        <strain evidence="3 4">AJA276-08</strain>
    </source>
</reference>
<proteinExistence type="inferred from homology"/>
<feature type="transmembrane region" description="Helical" evidence="2">
    <location>
        <begin position="114"/>
        <end position="138"/>
    </location>
</feature>
<dbReference type="Pfam" id="PF01554">
    <property type="entry name" value="MatE"/>
    <property type="match status" value="2"/>
</dbReference>
<feature type="transmembrane region" description="Helical" evidence="2">
    <location>
        <begin position="254"/>
        <end position="282"/>
    </location>
</feature>
<evidence type="ECO:0000313" key="4">
    <source>
        <dbReference type="Proteomes" id="UP001530315"/>
    </source>
</evidence>
<feature type="transmembrane region" description="Helical" evidence="2">
    <location>
        <begin position="324"/>
        <end position="344"/>
    </location>
</feature>
<feature type="transmembrane region" description="Helical" evidence="2">
    <location>
        <begin position="6"/>
        <end position="25"/>
    </location>
</feature>
<feature type="transmembrane region" description="Helical" evidence="2">
    <location>
        <begin position="72"/>
        <end position="93"/>
    </location>
</feature>
<dbReference type="AlphaFoldDB" id="A0ABD3Q595"/>
<dbReference type="InterPro" id="IPR002528">
    <property type="entry name" value="MATE_fam"/>
</dbReference>
<keyword evidence="2" id="KW-0472">Membrane</keyword>
<comment type="caution">
    <text evidence="3">The sequence shown here is derived from an EMBL/GenBank/DDBJ whole genome shotgun (WGS) entry which is preliminary data.</text>
</comment>
<gene>
    <name evidence="3" type="ORF">ACHAW5_004865</name>
</gene>
<comment type="similarity">
    <text evidence="1">Belongs to the multi antimicrobial extrusion (MATE) (TC 2.A.66.1) family.</text>
</comment>
<name>A0ABD3Q595_9STRA</name>
<evidence type="ECO:0008006" key="5">
    <source>
        <dbReference type="Google" id="ProtNLM"/>
    </source>
</evidence>
<organism evidence="3 4">
    <name type="scientific">Stephanodiscus triporus</name>
    <dbReference type="NCBI Taxonomy" id="2934178"/>
    <lineage>
        <taxon>Eukaryota</taxon>
        <taxon>Sar</taxon>
        <taxon>Stramenopiles</taxon>
        <taxon>Ochrophyta</taxon>
        <taxon>Bacillariophyta</taxon>
        <taxon>Coscinodiscophyceae</taxon>
        <taxon>Thalassiosirophycidae</taxon>
        <taxon>Stephanodiscales</taxon>
        <taxon>Stephanodiscaceae</taxon>
        <taxon>Stephanodiscus</taxon>
    </lineage>
</organism>
<evidence type="ECO:0000313" key="3">
    <source>
        <dbReference type="EMBL" id="KAL3795283.1"/>
    </source>
</evidence>
<keyword evidence="4" id="KW-1185">Reference proteome</keyword>
<dbReference type="PANTHER" id="PTHR11206">
    <property type="entry name" value="MULTIDRUG RESISTANCE PROTEIN"/>
    <property type="match status" value="1"/>
</dbReference>
<accession>A0ABD3Q595</accession>
<protein>
    <recommendedName>
        <fullName evidence="5">MATE efflux family protein</fullName>
    </recommendedName>
</protein>